<proteinExistence type="inferred from homology"/>
<dbReference type="AlphaFoldDB" id="A0A061J4D0"/>
<dbReference type="OrthoDB" id="421448at2759"/>
<comment type="caution">
    <text evidence="3">The sequence shown here is derived from an EMBL/GenBank/DDBJ whole genome shotgun (WGS) entry which is preliminary data.</text>
</comment>
<reference evidence="3 4" key="1">
    <citation type="submission" date="2013-07" db="EMBL/GenBank/DDBJ databases">
        <authorList>
            <person name="Stoco P.H."/>
            <person name="Wagner G."/>
            <person name="Gerber A."/>
            <person name="Zaha A."/>
            <person name="Thompson C."/>
            <person name="Bartholomeu D.C."/>
            <person name="Luckemeyer D.D."/>
            <person name="Bahia D."/>
            <person name="Loreto E."/>
            <person name="Prestes E.B."/>
            <person name="Lima F.M."/>
            <person name="Rodrigues-Luiz G."/>
            <person name="Vallejo G.A."/>
            <person name="Filho J.F."/>
            <person name="Monteiro K.M."/>
            <person name="Tyler K.M."/>
            <person name="de Almeida L.G."/>
            <person name="Ortiz M.F."/>
            <person name="Siervo M.A."/>
            <person name="de Moraes M.H."/>
            <person name="Cunha O.L."/>
            <person name="Mendonca-Neto R."/>
            <person name="Silva R."/>
            <person name="Teixeira S.M."/>
            <person name="Murta S.M."/>
            <person name="Sincero T.C."/>
            <person name="Mendes T.A."/>
            <person name="Urmenyi T.P."/>
            <person name="Silva V.G."/>
            <person name="da Rocha W.D."/>
            <person name="Andersson B."/>
            <person name="Romanha A.J."/>
            <person name="Steindel M."/>
            <person name="de Vasconcelos A.T."/>
            <person name="Grisard E.C."/>
        </authorList>
    </citation>
    <scope>NUCLEOTIDE SEQUENCE [LARGE SCALE GENOMIC DNA]</scope>
    <source>
        <strain evidence="3 4">SC58</strain>
    </source>
</reference>
<evidence type="ECO:0008006" key="5">
    <source>
        <dbReference type="Google" id="ProtNLM"/>
    </source>
</evidence>
<protein>
    <recommendedName>
        <fullName evidence="5">Actin-related protein 3</fullName>
    </recommendedName>
</protein>
<dbReference type="FunFam" id="3.30.420.40:FF:000058">
    <property type="entry name" value="Putative actin-related protein 5"/>
    <property type="match status" value="1"/>
</dbReference>
<dbReference type="InterPro" id="IPR004000">
    <property type="entry name" value="Actin"/>
</dbReference>
<evidence type="ECO:0000256" key="2">
    <source>
        <dbReference type="SAM" id="MobiDB-lite"/>
    </source>
</evidence>
<dbReference type="EMBL" id="AUPL01003114">
    <property type="protein sequence ID" value="ESL09170.1"/>
    <property type="molecule type" value="Genomic_DNA"/>
</dbReference>
<feature type="compositionally biased region" description="Basic residues" evidence="2">
    <location>
        <begin position="35"/>
        <end position="52"/>
    </location>
</feature>
<dbReference type="Gene3D" id="3.90.640.10">
    <property type="entry name" value="Actin, Chain A, domain 4"/>
    <property type="match status" value="1"/>
</dbReference>
<dbReference type="Pfam" id="PF00022">
    <property type="entry name" value="Actin"/>
    <property type="match status" value="1"/>
</dbReference>
<sequence length="470" mass="53792">MACFISPSSCDDWSLVFFCFFWSCRVPPVKTKWPSQHRPHARTPTLRQRRRPGPMSYPVVVIDNGTGYTKLGYAGNEEPTYVIPSLYADNAAAWRRSNDVFEDLDFYIGEEAAARAGSCTVSYPIQHGIVKDWDKMERIWQHCIYKYLHVEPEEHGFILTEPPANPPENREYTAEVMFETFGVKQLHIAVQGALALRASWTSGKAQELGVAGKDTGLVIDSGAGVTHIMPIVDGFVLNQAIHHIPLAGRDITNFVLERLRERGEPVPPDDALLLAQRIKEEYCYIARDIASEFDTYDRDLPKYVTKHRDVNSKTGQPYTVDVGYEKFLGPEVFFHPEIFSNEWTTPLPEVVDKAVWSCPIDCRRPLYRNIVLSGGNTMFPKFDKRLQKDLRAIVDRRAKKNMAAFKDPTRHITYDVNVVSHERQRYAVWYGGSMLGSSPEFATLAKTRKEYEEYGPYICRQNNMFHSVFE</sequence>
<keyword evidence="4" id="KW-1185">Reference proteome</keyword>
<dbReference type="VEuPathDB" id="TriTrypDB:TRSC58_03114"/>
<dbReference type="PANTHER" id="PTHR11937">
    <property type="entry name" value="ACTIN"/>
    <property type="match status" value="1"/>
</dbReference>
<name>A0A061J4D0_TRYRA</name>
<organism evidence="3 4">
    <name type="scientific">Trypanosoma rangeli SC58</name>
    <dbReference type="NCBI Taxonomy" id="429131"/>
    <lineage>
        <taxon>Eukaryota</taxon>
        <taxon>Discoba</taxon>
        <taxon>Euglenozoa</taxon>
        <taxon>Kinetoplastea</taxon>
        <taxon>Metakinetoplastina</taxon>
        <taxon>Trypanosomatida</taxon>
        <taxon>Trypanosomatidae</taxon>
        <taxon>Trypanosoma</taxon>
        <taxon>Herpetosoma</taxon>
    </lineage>
</organism>
<gene>
    <name evidence="3" type="ORF">TRSC58_03114</name>
</gene>
<dbReference type="SMART" id="SM00268">
    <property type="entry name" value="ACTIN"/>
    <property type="match status" value="1"/>
</dbReference>
<dbReference type="Proteomes" id="UP000031737">
    <property type="component" value="Unassembled WGS sequence"/>
</dbReference>
<feature type="region of interest" description="Disordered" evidence="2">
    <location>
        <begin position="32"/>
        <end position="54"/>
    </location>
</feature>
<dbReference type="SUPFAM" id="SSF53067">
    <property type="entry name" value="Actin-like ATPase domain"/>
    <property type="match status" value="2"/>
</dbReference>
<accession>A0A061J4D0</accession>
<dbReference type="CDD" id="cd10221">
    <property type="entry name" value="ASKHA_NBD_Arp3-like"/>
    <property type="match status" value="1"/>
</dbReference>
<dbReference type="PRINTS" id="PR00190">
    <property type="entry name" value="ACTIN"/>
</dbReference>
<dbReference type="FunFam" id="3.30.420.40:FF:000029">
    <property type="entry name" value="Actin-related protein 3"/>
    <property type="match status" value="1"/>
</dbReference>
<evidence type="ECO:0000256" key="1">
    <source>
        <dbReference type="RuleBase" id="RU000487"/>
    </source>
</evidence>
<dbReference type="Gene3D" id="3.30.420.40">
    <property type="match status" value="2"/>
</dbReference>
<evidence type="ECO:0000313" key="4">
    <source>
        <dbReference type="Proteomes" id="UP000031737"/>
    </source>
</evidence>
<dbReference type="InterPro" id="IPR043129">
    <property type="entry name" value="ATPase_NBD"/>
</dbReference>
<evidence type="ECO:0000313" key="3">
    <source>
        <dbReference type="EMBL" id="ESL09170.1"/>
    </source>
</evidence>
<comment type="similarity">
    <text evidence="1">Belongs to the actin family.</text>
</comment>